<dbReference type="SUPFAM" id="SSF56784">
    <property type="entry name" value="HAD-like"/>
    <property type="match status" value="1"/>
</dbReference>
<dbReference type="NCBIfam" id="TIGR01457">
    <property type="entry name" value="HAD-SF-IIA-hyp2"/>
    <property type="match status" value="1"/>
</dbReference>
<dbReference type="CDD" id="cd07530">
    <property type="entry name" value="HAD_Pase_UmpH-like"/>
    <property type="match status" value="1"/>
</dbReference>
<evidence type="ECO:0000256" key="1">
    <source>
        <dbReference type="ARBA" id="ARBA00001946"/>
    </source>
</evidence>
<keyword evidence="3 6" id="KW-0479">Metal-binding</keyword>
<reference evidence="7 8" key="1">
    <citation type="journal article" date="2021" name="Sci. Rep.">
        <title>The distribution of antibiotic resistance genes in chicken gut microbiota commensals.</title>
        <authorList>
            <person name="Juricova H."/>
            <person name="Matiasovicova J."/>
            <person name="Kubasova T."/>
            <person name="Cejkova D."/>
            <person name="Rychlik I."/>
        </authorList>
    </citation>
    <scope>NUCLEOTIDE SEQUENCE [LARGE SCALE GENOMIC DNA]</scope>
    <source>
        <strain evidence="7 8">An810</strain>
    </source>
</reference>
<dbReference type="InterPro" id="IPR023214">
    <property type="entry name" value="HAD_sf"/>
</dbReference>
<dbReference type="SFLD" id="SFLDS00003">
    <property type="entry name" value="Haloacid_Dehalogenase"/>
    <property type="match status" value="1"/>
</dbReference>
<dbReference type="Pfam" id="PF13242">
    <property type="entry name" value="Hydrolase_like"/>
    <property type="match status" value="1"/>
</dbReference>
<comment type="caution">
    <text evidence="7">The sequence shown here is derived from an EMBL/GenBank/DDBJ whole genome shotgun (WGS) entry which is preliminary data.</text>
</comment>
<comment type="function">
    <text evidence="6">Catalyzes the dephosphorylation of 2-6 carbon acid sugars in vitro.</text>
</comment>
<evidence type="ECO:0000256" key="3">
    <source>
        <dbReference type="ARBA" id="ARBA00022723"/>
    </source>
</evidence>
<dbReference type="Pfam" id="PF13344">
    <property type="entry name" value="Hydrolase_6"/>
    <property type="match status" value="1"/>
</dbReference>
<comment type="similarity">
    <text evidence="2 6">Belongs to the HAD-like hydrolase superfamily. NagD family.</text>
</comment>
<organism evidence="7 8">
    <name type="scientific">Limosilactobacillus alvi</name>
    <dbReference type="NCBI Taxonomy" id="990412"/>
    <lineage>
        <taxon>Bacteria</taxon>
        <taxon>Bacillati</taxon>
        <taxon>Bacillota</taxon>
        <taxon>Bacilli</taxon>
        <taxon>Lactobacillales</taxon>
        <taxon>Lactobacillaceae</taxon>
        <taxon>Limosilactobacillus</taxon>
    </lineage>
</organism>
<dbReference type="PANTHER" id="PTHR19288">
    <property type="entry name" value="4-NITROPHENYLPHOSPHATASE-RELATED"/>
    <property type="match status" value="1"/>
</dbReference>
<evidence type="ECO:0000313" key="7">
    <source>
        <dbReference type="EMBL" id="MBM6753592.1"/>
    </source>
</evidence>
<dbReference type="SFLD" id="SFLDG01139">
    <property type="entry name" value="C2.A:_Pyridoxal_Phosphate_Phos"/>
    <property type="match status" value="1"/>
</dbReference>
<dbReference type="PANTHER" id="PTHR19288:SF46">
    <property type="entry name" value="HALOACID DEHALOGENASE-LIKE HYDROLASE DOMAIN-CONTAINING PROTEIN 2"/>
    <property type="match status" value="1"/>
</dbReference>
<dbReference type="GO" id="GO:0016787">
    <property type="term" value="F:hydrolase activity"/>
    <property type="evidence" value="ECO:0007669"/>
    <property type="project" value="UniProtKB-KW"/>
</dbReference>
<sequence length="262" mass="28752">MKTNYQGYFIDLDGTMYKGKQKIPAAPGFIQRLRKAGKQIMFLTNNSTRTPAEVARNLQTNHGIEAYPEEVYTTALATADYLKANIKERPKTAYVVGEEGLKIAIQAADFTLTPTKPSYVVVGLDTQVTYQKLETAVLDILAGATFVGTNADSNLPNEKGLTPGAGSLIKLVEYATTVGGVKPIMIGKPETLIMELALKRSGLKRNQVVMVGDNYRTDILAGIRSQIDTLLVYTGVSTPEQVEKQTQQPTYTVRTLDEWQVN</sequence>
<dbReference type="NCBIfam" id="TIGR01460">
    <property type="entry name" value="HAD-SF-IIA"/>
    <property type="match status" value="1"/>
</dbReference>
<dbReference type="Gene3D" id="3.40.50.1000">
    <property type="entry name" value="HAD superfamily/HAD-like"/>
    <property type="match status" value="2"/>
</dbReference>
<dbReference type="InterPro" id="IPR036412">
    <property type="entry name" value="HAD-like_sf"/>
</dbReference>
<evidence type="ECO:0000256" key="2">
    <source>
        <dbReference type="ARBA" id="ARBA00006696"/>
    </source>
</evidence>
<keyword evidence="8" id="KW-1185">Reference proteome</keyword>
<dbReference type="InterPro" id="IPR006354">
    <property type="entry name" value="HAD-SF_hydro_IIA_hyp1"/>
</dbReference>
<accession>A0ABS2ENE0</accession>
<comment type="cofactor">
    <cofactor evidence="1 6">
        <name>Mg(2+)</name>
        <dbReference type="ChEBI" id="CHEBI:18420"/>
    </cofactor>
</comment>
<dbReference type="EC" id="3.1.3.-" evidence="6"/>
<gene>
    <name evidence="7" type="ORF">H5993_02265</name>
</gene>
<evidence type="ECO:0000256" key="6">
    <source>
        <dbReference type="PIRNR" id="PIRNR000915"/>
    </source>
</evidence>
<proteinExistence type="inferred from homology"/>
<dbReference type="Proteomes" id="UP000776629">
    <property type="component" value="Unassembled WGS sequence"/>
</dbReference>
<evidence type="ECO:0000256" key="5">
    <source>
        <dbReference type="ARBA" id="ARBA00022842"/>
    </source>
</evidence>
<dbReference type="RefSeq" id="WP_180870122.1">
    <property type="nucleotide sequence ID" value="NZ_JACJJQ010000007.1"/>
</dbReference>
<dbReference type="EMBL" id="JACJJQ010000007">
    <property type="protein sequence ID" value="MBM6753592.1"/>
    <property type="molecule type" value="Genomic_DNA"/>
</dbReference>
<protein>
    <recommendedName>
        <fullName evidence="6">Acid sugar phosphatase</fullName>
        <ecNumber evidence="6">3.1.3.-</ecNumber>
    </recommendedName>
</protein>
<keyword evidence="4 7" id="KW-0378">Hydrolase</keyword>
<evidence type="ECO:0000313" key="8">
    <source>
        <dbReference type="Proteomes" id="UP000776629"/>
    </source>
</evidence>
<dbReference type="PIRSF" id="PIRSF000915">
    <property type="entry name" value="PGP-type_phosphatase"/>
    <property type="match status" value="1"/>
</dbReference>
<evidence type="ECO:0000256" key="4">
    <source>
        <dbReference type="ARBA" id="ARBA00022801"/>
    </source>
</evidence>
<name>A0ABS2ENE0_9LACO</name>
<keyword evidence="5 6" id="KW-0460">Magnesium</keyword>
<dbReference type="InterPro" id="IPR006357">
    <property type="entry name" value="HAD-SF_hydro_IIA"/>
</dbReference>